<evidence type="ECO:0000313" key="2">
    <source>
        <dbReference type="EMBL" id="MBX49911.1"/>
    </source>
</evidence>
<proteinExistence type="predicted"/>
<evidence type="ECO:0000256" key="1">
    <source>
        <dbReference type="SAM" id="Phobius"/>
    </source>
</evidence>
<name>A0A2P2P5L8_RHIMU</name>
<organism evidence="2">
    <name type="scientific">Rhizophora mucronata</name>
    <name type="common">Asiatic mangrove</name>
    <dbReference type="NCBI Taxonomy" id="61149"/>
    <lineage>
        <taxon>Eukaryota</taxon>
        <taxon>Viridiplantae</taxon>
        <taxon>Streptophyta</taxon>
        <taxon>Embryophyta</taxon>
        <taxon>Tracheophyta</taxon>
        <taxon>Spermatophyta</taxon>
        <taxon>Magnoliopsida</taxon>
        <taxon>eudicotyledons</taxon>
        <taxon>Gunneridae</taxon>
        <taxon>Pentapetalae</taxon>
        <taxon>rosids</taxon>
        <taxon>fabids</taxon>
        <taxon>Malpighiales</taxon>
        <taxon>Rhizophoraceae</taxon>
        <taxon>Rhizophora</taxon>
    </lineage>
</organism>
<keyword evidence="1" id="KW-1133">Transmembrane helix</keyword>
<sequence>MQKVCLSAYILVFSFSSSSFLFLLGGGEERDEWFGLITG</sequence>
<dbReference type="AlphaFoldDB" id="A0A2P2P5L8"/>
<reference evidence="2" key="1">
    <citation type="submission" date="2018-02" db="EMBL/GenBank/DDBJ databases">
        <title>Rhizophora mucronata_Transcriptome.</title>
        <authorList>
            <person name="Meera S.P."/>
            <person name="Sreeshan A."/>
            <person name="Augustine A."/>
        </authorList>
    </citation>
    <scope>NUCLEOTIDE SEQUENCE</scope>
    <source>
        <tissue evidence="2">Leaf</tissue>
    </source>
</reference>
<accession>A0A2P2P5L8</accession>
<keyword evidence="1" id="KW-0812">Transmembrane</keyword>
<keyword evidence="1" id="KW-0472">Membrane</keyword>
<protein>
    <submittedName>
        <fullName evidence="2">Uncharacterized protein</fullName>
    </submittedName>
</protein>
<dbReference type="EMBL" id="GGEC01069427">
    <property type="protein sequence ID" value="MBX49911.1"/>
    <property type="molecule type" value="Transcribed_RNA"/>
</dbReference>
<feature type="transmembrane region" description="Helical" evidence="1">
    <location>
        <begin position="6"/>
        <end position="24"/>
    </location>
</feature>